<accession>A0A7R8VMM4</accession>
<organism evidence="2">
    <name type="scientific">Timema douglasi</name>
    <name type="common">Walking stick</name>
    <dbReference type="NCBI Taxonomy" id="61478"/>
    <lineage>
        <taxon>Eukaryota</taxon>
        <taxon>Metazoa</taxon>
        <taxon>Ecdysozoa</taxon>
        <taxon>Arthropoda</taxon>
        <taxon>Hexapoda</taxon>
        <taxon>Insecta</taxon>
        <taxon>Pterygota</taxon>
        <taxon>Neoptera</taxon>
        <taxon>Polyneoptera</taxon>
        <taxon>Phasmatodea</taxon>
        <taxon>Timematodea</taxon>
        <taxon>Timematoidea</taxon>
        <taxon>Timematidae</taxon>
        <taxon>Timema</taxon>
    </lineage>
</organism>
<protein>
    <submittedName>
        <fullName evidence="2">Uncharacterized protein</fullName>
    </submittedName>
</protein>
<gene>
    <name evidence="2" type="ORF">TDIB3V08_LOCUS6940</name>
</gene>
<name>A0A7R8VMM4_TIMDO</name>
<dbReference type="EMBL" id="OA567723">
    <property type="protein sequence ID" value="CAD7200728.1"/>
    <property type="molecule type" value="Genomic_DNA"/>
</dbReference>
<keyword evidence="1" id="KW-0732">Signal</keyword>
<evidence type="ECO:0000256" key="1">
    <source>
        <dbReference type="SAM" id="SignalP"/>
    </source>
</evidence>
<proteinExistence type="predicted"/>
<feature type="signal peptide" evidence="1">
    <location>
        <begin position="1"/>
        <end position="19"/>
    </location>
</feature>
<feature type="chain" id="PRO_5031158991" evidence="1">
    <location>
        <begin position="20"/>
        <end position="243"/>
    </location>
</feature>
<sequence>MAKTLALIAVWILPHLSLTSPIKVEYVSVGCELCVICKSRFKGGDKSIVVKAGLENIRRIIALQQGGIDTQLVKIDSVKLHKNNCRRVKNTYQEEKSGQTVSKARGMKERELLRQSRLLSERTFAQAGTIATHYQAPKIAERGCEIIPENLHISLREVMRPKIGEECAPRKRIAFANSIVAATRPKSFVSPEQVGKFVYRTLIDIVASIGVSAGHKEVNTLLCLSQQAWEKEHLGSYAMGVIK</sequence>
<reference evidence="2" key="1">
    <citation type="submission" date="2020-11" db="EMBL/GenBank/DDBJ databases">
        <authorList>
            <person name="Tran Van P."/>
        </authorList>
    </citation>
    <scope>NUCLEOTIDE SEQUENCE</scope>
</reference>
<dbReference type="AlphaFoldDB" id="A0A7R8VMM4"/>
<evidence type="ECO:0000313" key="2">
    <source>
        <dbReference type="EMBL" id="CAD7200728.1"/>
    </source>
</evidence>